<reference evidence="3" key="1">
    <citation type="submission" date="2014-01" db="EMBL/GenBank/DDBJ databases">
        <authorList>
            <person name="Brown-Elliot B."/>
            <person name="Wallace R."/>
            <person name="Lenaerts A."/>
            <person name="Ordway D."/>
            <person name="DeGroote M.A."/>
            <person name="Parker T."/>
            <person name="Sizemore C."/>
            <person name="Tallon L.J."/>
            <person name="Sadzewicz L.K."/>
            <person name="Sengamalay N."/>
            <person name="Fraser C.M."/>
            <person name="Hine E."/>
            <person name="Shefchek K.A."/>
            <person name="Das S.P."/>
            <person name="Tettelin H."/>
        </authorList>
    </citation>
    <scope>NUCLEOTIDE SEQUENCE [LARGE SCALE GENOMIC DNA]</scope>
    <source>
        <strain evidence="3">4042</strain>
    </source>
</reference>
<evidence type="ECO:0000259" key="2">
    <source>
        <dbReference type="Pfam" id="PF13401"/>
    </source>
</evidence>
<feature type="domain" description="ORC1/DEAH AAA+ ATPase" evidence="2">
    <location>
        <begin position="80"/>
        <end position="139"/>
    </location>
</feature>
<dbReference type="SUPFAM" id="SSF52540">
    <property type="entry name" value="P-loop containing nucleoside triphosphate hydrolases"/>
    <property type="match status" value="1"/>
</dbReference>
<gene>
    <name evidence="3" type="ORF">I553_10631</name>
</gene>
<dbReference type="EMBL" id="JAOB01000076">
    <property type="protein sequence ID" value="EUA17573.1"/>
    <property type="molecule type" value="Genomic_DNA"/>
</dbReference>
<dbReference type="AlphaFoldDB" id="X7ZFS0"/>
<organism evidence="3">
    <name type="scientific">Mycobacterium xenopi 4042</name>
    <dbReference type="NCBI Taxonomy" id="1299334"/>
    <lineage>
        <taxon>Bacteria</taxon>
        <taxon>Bacillati</taxon>
        <taxon>Actinomycetota</taxon>
        <taxon>Actinomycetes</taxon>
        <taxon>Mycobacteriales</taxon>
        <taxon>Mycobacteriaceae</taxon>
        <taxon>Mycobacterium</taxon>
    </lineage>
</organism>
<feature type="region of interest" description="Disordered" evidence="1">
    <location>
        <begin position="136"/>
        <end position="177"/>
    </location>
</feature>
<feature type="region of interest" description="Disordered" evidence="1">
    <location>
        <begin position="1"/>
        <end position="20"/>
    </location>
</feature>
<dbReference type="InterPro" id="IPR049945">
    <property type="entry name" value="AAA_22"/>
</dbReference>
<sequence>MTTPPNWPAASTTPPCPAPTRFPASSTCSPARRCHRNDRQTDLLLRFLAHAVRTRPGPCMLHRHSAHNEAVARIGWCVAERRIGVITGEVGAGKTVAVRAALAALDRSRHTVIYLPDPTVGVRGIHHRIVASLGGQPLTHHATLAPRPPTRSPPNRQNADAPQSWSSRRPTCSATTN</sequence>
<dbReference type="PANTHER" id="PTHR35894">
    <property type="entry name" value="GENERAL SECRETION PATHWAY PROTEIN A-RELATED"/>
    <property type="match status" value="1"/>
</dbReference>
<evidence type="ECO:0000256" key="1">
    <source>
        <dbReference type="SAM" id="MobiDB-lite"/>
    </source>
</evidence>
<dbReference type="InterPro" id="IPR052026">
    <property type="entry name" value="ExeA_AAA_ATPase_DNA-bind"/>
</dbReference>
<proteinExistence type="predicted"/>
<dbReference type="Gene3D" id="3.40.50.300">
    <property type="entry name" value="P-loop containing nucleotide triphosphate hydrolases"/>
    <property type="match status" value="1"/>
</dbReference>
<name>X7ZFS0_MYCXE</name>
<accession>X7ZFS0</accession>
<protein>
    <submittedName>
        <fullName evidence="3">AAA domain protein</fullName>
    </submittedName>
</protein>
<dbReference type="PANTHER" id="PTHR35894:SF1">
    <property type="entry name" value="PHOSPHORIBULOKINASE _ URIDINE KINASE FAMILY"/>
    <property type="match status" value="1"/>
</dbReference>
<evidence type="ECO:0000313" key="3">
    <source>
        <dbReference type="EMBL" id="EUA17573.1"/>
    </source>
</evidence>
<comment type="caution">
    <text evidence="3">The sequence shown here is derived from an EMBL/GenBank/DDBJ whole genome shotgun (WGS) entry which is preliminary data.</text>
</comment>
<dbReference type="PATRIC" id="fig|1299334.3.peg.8129"/>
<dbReference type="InterPro" id="IPR027417">
    <property type="entry name" value="P-loop_NTPase"/>
</dbReference>
<feature type="compositionally biased region" description="Polar residues" evidence="1">
    <location>
        <begin position="153"/>
        <end position="177"/>
    </location>
</feature>
<dbReference type="Pfam" id="PF13401">
    <property type="entry name" value="AAA_22"/>
    <property type="match status" value="1"/>
</dbReference>
<dbReference type="GO" id="GO:0016887">
    <property type="term" value="F:ATP hydrolysis activity"/>
    <property type="evidence" value="ECO:0007669"/>
    <property type="project" value="InterPro"/>
</dbReference>